<keyword evidence="2" id="KW-1185">Reference proteome</keyword>
<protein>
    <submittedName>
        <fullName evidence="1">Uncharacterized protein</fullName>
    </submittedName>
</protein>
<comment type="caution">
    <text evidence="1">The sequence shown here is derived from an EMBL/GenBank/DDBJ whole genome shotgun (WGS) entry which is preliminary data.</text>
</comment>
<evidence type="ECO:0000313" key="2">
    <source>
        <dbReference type="Proteomes" id="UP001497480"/>
    </source>
</evidence>
<evidence type="ECO:0000313" key="1">
    <source>
        <dbReference type="EMBL" id="CAL0304068.1"/>
    </source>
</evidence>
<sequence length="143" mass="16265">MSLLWIQHSFCDKPSNTSRKCRCSSFPGNQSYYSLANCSKSCHVSKSYSLNHEAGFPIQEWHQKFNLAYADISRNIEVKQLLMQQEEGKLTANKVAYLPCSCNDVMRTEKLNGEKCDGETSDILALAMHKFHSSNDQDEVSFN</sequence>
<dbReference type="Proteomes" id="UP001497480">
    <property type="component" value="Unassembled WGS sequence"/>
</dbReference>
<accession>A0AAV1W4F1</accession>
<organism evidence="1 2">
    <name type="scientific">Lupinus luteus</name>
    <name type="common">European yellow lupine</name>
    <dbReference type="NCBI Taxonomy" id="3873"/>
    <lineage>
        <taxon>Eukaryota</taxon>
        <taxon>Viridiplantae</taxon>
        <taxon>Streptophyta</taxon>
        <taxon>Embryophyta</taxon>
        <taxon>Tracheophyta</taxon>
        <taxon>Spermatophyta</taxon>
        <taxon>Magnoliopsida</taxon>
        <taxon>eudicotyledons</taxon>
        <taxon>Gunneridae</taxon>
        <taxon>Pentapetalae</taxon>
        <taxon>rosids</taxon>
        <taxon>fabids</taxon>
        <taxon>Fabales</taxon>
        <taxon>Fabaceae</taxon>
        <taxon>Papilionoideae</taxon>
        <taxon>50 kb inversion clade</taxon>
        <taxon>genistoids sensu lato</taxon>
        <taxon>core genistoids</taxon>
        <taxon>Genisteae</taxon>
        <taxon>Lupinus</taxon>
    </lineage>
</organism>
<gene>
    <name evidence="1" type="ORF">LLUT_LOCUS5128</name>
</gene>
<dbReference type="EMBL" id="CAXHTB010000003">
    <property type="protein sequence ID" value="CAL0304068.1"/>
    <property type="molecule type" value="Genomic_DNA"/>
</dbReference>
<reference evidence="1 2" key="1">
    <citation type="submission" date="2024-03" db="EMBL/GenBank/DDBJ databases">
        <authorList>
            <person name="Martinez-Hernandez J."/>
        </authorList>
    </citation>
    <scope>NUCLEOTIDE SEQUENCE [LARGE SCALE GENOMIC DNA]</scope>
</reference>
<proteinExistence type="predicted"/>
<dbReference type="AlphaFoldDB" id="A0AAV1W4F1"/>
<name>A0AAV1W4F1_LUPLU</name>